<evidence type="ECO:0000313" key="2">
    <source>
        <dbReference type="EMBL" id="KAJ3488371.1"/>
    </source>
</evidence>
<reference evidence="2" key="1">
    <citation type="submission" date="2022-07" db="EMBL/GenBank/DDBJ databases">
        <title>Genome Sequence of Physisporinus lineatus.</title>
        <authorList>
            <person name="Buettner E."/>
        </authorList>
    </citation>
    <scope>NUCLEOTIDE SEQUENCE</scope>
    <source>
        <strain evidence="2">VT162</strain>
    </source>
</reference>
<name>A0AAD5YG66_9APHY</name>
<feature type="compositionally biased region" description="Basic residues" evidence="1">
    <location>
        <begin position="137"/>
        <end position="147"/>
    </location>
</feature>
<proteinExistence type="predicted"/>
<dbReference type="Proteomes" id="UP001212997">
    <property type="component" value="Unassembled WGS sequence"/>
</dbReference>
<dbReference type="PANTHER" id="PTHR40635:SF1">
    <property type="match status" value="1"/>
</dbReference>
<comment type="caution">
    <text evidence="2">The sequence shown here is derived from an EMBL/GenBank/DDBJ whole genome shotgun (WGS) entry which is preliminary data.</text>
</comment>
<feature type="region of interest" description="Disordered" evidence="1">
    <location>
        <begin position="319"/>
        <end position="382"/>
    </location>
</feature>
<feature type="compositionally biased region" description="Acidic residues" evidence="1">
    <location>
        <begin position="152"/>
        <end position="170"/>
    </location>
</feature>
<evidence type="ECO:0000313" key="3">
    <source>
        <dbReference type="Proteomes" id="UP001212997"/>
    </source>
</evidence>
<feature type="compositionally biased region" description="Polar residues" evidence="1">
    <location>
        <begin position="246"/>
        <end position="257"/>
    </location>
</feature>
<keyword evidence="3" id="KW-1185">Reference proteome</keyword>
<feature type="region of interest" description="Disordered" evidence="1">
    <location>
        <begin position="96"/>
        <end position="266"/>
    </location>
</feature>
<protein>
    <submittedName>
        <fullName evidence="2">Uncharacterized protein</fullName>
    </submittedName>
</protein>
<dbReference type="AlphaFoldDB" id="A0AAD5YG66"/>
<dbReference type="EMBL" id="JANAWD010000068">
    <property type="protein sequence ID" value="KAJ3488371.1"/>
    <property type="molecule type" value="Genomic_DNA"/>
</dbReference>
<gene>
    <name evidence="2" type="ORF">NLI96_g2880</name>
</gene>
<dbReference type="PANTHER" id="PTHR40635">
    <property type="match status" value="1"/>
</dbReference>
<accession>A0AAD5YG66</accession>
<evidence type="ECO:0000256" key="1">
    <source>
        <dbReference type="SAM" id="MobiDB-lite"/>
    </source>
</evidence>
<organism evidence="2 3">
    <name type="scientific">Meripilus lineatus</name>
    <dbReference type="NCBI Taxonomy" id="2056292"/>
    <lineage>
        <taxon>Eukaryota</taxon>
        <taxon>Fungi</taxon>
        <taxon>Dikarya</taxon>
        <taxon>Basidiomycota</taxon>
        <taxon>Agaricomycotina</taxon>
        <taxon>Agaricomycetes</taxon>
        <taxon>Polyporales</taxon>
        <taxon>Meripilaceae</taxon>
        <taxon>Meripilus</taxon>
    </lineage>
</organism>
<sequence>MILPLYLYLDEQHVEWMSERILQLVLEDLRLRIPEKIVNEADIFFGNGSSSAHAKQSSLDVHRGANDQESYQFGYFLRKADPHAVVVKSRRFVLAPPTERIRQPPVQPSAQSQQRPPTPPKRKRGQTKRSAEAAGNAKKKRKTKGKQRATSEEEEDVINITSDEDEDITVVDDAPQAPRRSTRTKKVVAGGYRETEDDGGDSAAMDVDAPQRQRDPMLDDPGLVAMDETEDNLGSTDIKAEETETRLQTPAPISQSVDPFIVDDDEDEKPKPILKLNYQGFNIHGQCLCVIVEPYPPIRSAPKPMSLVREGLVAPGARAPSIAPLDYRPPGESSRREKTPLFLPEDDGERGITPAPFQRNLPPVPRFHDDPPSNEDEEDAGGLFELSQVLRSVGGHSAMAAEDDDEIEGAVFFGDADEAREL</sequence>